<dbReference type="PANTHER" id="PTHR32241">
    <property type="entry name" value="PATATIN-LIKE PROTEIN 6"/>
    <property type="match status" value="1"/>
</dbReference>
<dbReference type="Proteomes" id="UP001189122">
    <property type="component" value="Unassembled WGS sequence"/>
</dbReference>
<keyword evidence="2" id="KW-0378">Hydrolase</keyword>
<dbReference type="GO" id="GO:0016042">
    <property type="term" value="P:lipid catabolic process"/>
    <property type="evidence" value="ECO:0007669"/>
    <property type="project" value="UniProtKB-KW"/>
</dbReference>
<dbReference type="Gene3D" id="3.40.1090.10">
    <property type="entry name" value="Cytosolic phospholipase A2 catalytic domain"/>
    <property type="match status" value="1"/>
</dbReference>
<evidence type="ECO:0000256" key="3">
    <source>
        <dbReference type="ARBA" id="ARBA00022963"/>
    </source>
</evidence>
<keyword evidence="3" id="KW-0443">Lipid metabolism</keyword>
<evidence type="ECO:0000256" key="2">
    <source>
        <dbReference type="ARBA" id="ARBA00022801"/>
    </source>
</evidence>
<protein>
    <submittedName>
        <fullName evidence="5">Uncharacterized protein</fullName>
    </submittedName>
</protein>
<gene>
    <name evidence="5" type="ORF">SI7747_15018209</name>
</gene>
<evidence type="ECO:0000256" key="4">
    <source>
        <dbReference type="SAM" id="MobiDB-lite"/>
    </source>
</evidence>
<evidence type="ECO:0000313" key="6">
    <source>
        <dbReference type="Proteomes" id="UP001189122"/>
    </source>
</evidence>
<dbReference type="EMBL" id="CACRZD030000015">
    <property type="protein sequence ID" value="CAA6671801.1"/>
    <property type="molecule type" value="Genomic_DNA"/>
</dbReference>
<keyword evidence="6" id="KW-1185">Reference proteome</keyword>
<evidence type="ECO:0000313" key="5">
    <source>
        <dbReference type="EMBL" id="CAA2632613.1"/>
    </source>
</evidence>
<feature type="region of interest" description="Disordered" evidence="4">
    <location>
        <begin position="294"/>
        <end position="317"/>
    </location>
</feature>
<name>A0A7I8JPX7_SPIIN</name>
<dbReference type="PANTHER" id="PTHR32241:SF12">
    <property type="entry name" value="OS03G0784100 PROTEIN"/>
    <property type="match status" value="1"/>
</dbReference>
<evidence type="ECO:0000256" key="1">
    <source>
        <dbReference type="ARBA" id="ARBA00010240"/>
    </source>
</evidence>
<feature type="compositionally biased region" description="Low complexity" evidence="4">
    <location>
        <begin position="295"/>
        <end position="314"/>
    </location>
</feature>
<sequence>MTGSGALMEPSLDMDRLSYEIFSILESKFLFGYDDGGGGGGGGKVLPRPSAAAAAAASPARAAGRVRVLSIDTGGGTDGLLAAASLARLESTLKKLSGDLSAHIADFFDVRPAPAPGASWRRCSSPAGPAAVPLFSAAEALDFLAANRHRLLRSRRPILSRIFPNRKGLSDPRTSSCTAIAALDGGLAAANPAAAAITHVLNNRKEFPFAARMENLLVVSLGTESRRRRRRGRRSPGSPEKARRIWSPLPLFFALHRVSEKTNAEKLEWAAAELVREHEARKRCPIPVVLFKQGSPRSSSCSLLTSSSSTSPRSNHADQITATSIRVIRVLVEREREVCFKELSVIHPVPFMTVGSSLSCPLFRRQRRPVGLN</sequence>
<keyword evidence="3" id="KW-0442">Lipid degradation</keyword>
<dbReference type="AlphaFoldDB" id="A0A7I8JPX7"/>
<organism evidence="5">
    <name type="scientific">Spirodela intermedia</name>
    <name type="common">Intermediate duckweed</name>
    <dbReference type="NCBI Taxonomy" id="51605"/>
    <lineage>
        <taxon>Eukaryota</taxon>
        <taxon>Viridiplantae</taxon>
        <taxon>Streptophyta</taxon>
        <taxon>Embryophyta</taxon>
        <taxon>Tracheophyta</taxon>
        <taxon>Spermatophyta</taxon>
        <taxon>Magnoliopsida</taxon>
        <taxon>Liliopsida</taxon>
        <taxon>Araceae</taxon>
        <taxon>Lemnoideae</taxon>
        <taxon>Spirodela</taxon>
    </lineage>
</organism>
<reference evidence="5 6" key="1">
    <citation type="submission" date="2019-12" db="EMBL/GenBank/DDBJ databases">
        <authorList>
            <person name="Scholz U."/>
            <person name="Mascher M."/>
            <person name="Fiebig A."/>
        </authorList>
    </citation>
    <scope>NUCLEOTIDE SEQUENCE</scope>
</reference>
<feature type="region of interest" description="Disordered" evidence="4">
    <location>
        <begin position="223"/>
        <end position="242"/>
    </location>
</feature>
<dbReference type="EMBL" id="LR743602">
    <property type="protein sequence ID" value="CAA2632613.1"/>
    <property type="molecule type" value="Genomic_DNA"/>
</dbReference>
<accession>A0A7I8JPX7</accession>
<dbReference type="GO" id="GO:0016787">
    <property type="term" value="F:hydrolase activity"/>
    <property type="evidence" value="ECO:0007669"/>
    <property type="project" value="UniProtKB-KW"/>
</dbReference>
<comment type="similarity">
    <text evidence="1">Belongs to the patatin family.</text>
</comment>
<proteinExistence type="inferred from homology"/>